<feature type="compositionally biased region" description="Acidic residues" evidence="11">
    <location>
        <begin position="110"/>
        <end position="124"/>
    </location>
</feature>
<feature type="compositionally biased region" description="Basic residues" evidence="11">
    <location>
        <begin position="206"/>
        <end position="227"/>
    </location>
</feature>
<dbReference type="FunCoup" id="A0A165JLC9">
    <property type="interactions" value="500"/>
</dbReference>
<dbReference type="InterPro" id="IPR000330">
    <property type="entry name" value="SNF2_N"/>
</dbReference>
<dbReference type="GO" id="GO:0140658">
    <property type="term" value="F:ATP-dependent chromatin remodeler activity"/>
    <property type="evidence" value="ECO:0007669"/>
    <property type="project" value="TreeGrafter"/>
</dbReference>
<evidence type="ECO:0000256" key="3">
    <source>
        <dbReference type="ARBA" id="ARBA00022737"/>
    </source>
</evidence>
<evidence type="ECO:0000256" key="10">
    <source>
        <dbReference type="ARBA" id="ARBA00023242"/>
    </source>
</evidence>
<gene>
    <name evidence="15" type="ORF">CALCODRAFT_446601</name>
</gene>
<dbReference type="CDD" id="cd18793">
    <property type="entry name" value="SF2_C_SNF"/>
    <property type="match status" value="1"/>
</dbReference>
<dbReference type="InterPro" id="IPR023779">
    <property type="entry name" value="Chromodomain_CS"/>
</dbReference>
<keyword evidence="16" id="KW-1185">Reference proteome</keyword>
<dbReference type="SMART" id="SM00490">
    <property type="entry name" value="HELICc"/>
    <property type="match status" value="1"/>
</dbReference>
<dbReference type="STRING" id="1353952.A0A165JLC9"/>
<sequence length="1591" mass="177661">MSLSSMLNPPSPAPPSPAPALPAPPAEQPPPPSAAPVSAPTAHPPSTGSPLSSVPNLNSPHYSDQSADGSPDPGMDTPEGQTSAAHVSPSGKNGSSTDNVKEDADYQVQTDEDESMSELTDADGESGLPAIALATAAANDISPKRRRVDTSAAEAAKLDPALYGLRRSVYARSQSRTEQNLDSASDPSDADDDTDESDAPASASRRPAKKSKKAGSSKPKSRPKLPVRARSPSDDDSYHPNAREAARLSASNKKVPNYVDEPSDHGEDFSESEVGVWAAQSDVDMEDSHEIESVWGWERDEAHVADPEDIPSENLRFHIKWKNFSHLHNTEETYEFLKRYKGLKRVDNFIKQVLLPYNSVMQHGSREEMEAVQIDRTRKMEESEGFKIVERILAERQGEDEVEYLCKWKGLQYHDSTWETKSNLEALPDGPKAIERYGDVVNSPYAPQHSQSYPTNVRPRYNPMKEDPTYIQKTGGELKPFQLHGLNWLQHLWSKGENGILADEMGLGKTVQTVAFLSWLVHTRHVHGPFCVVVPLSTLPAWCDQFTAWAPDLYWVVWYGSARSREVIREREFYTGPKGNRKPRFNVLITTYEYILKDRDILQGIKWQALAVDEAHRLKNSDAQLYETLFSFNCTFKLLITGTPLQNSIKELLALMHFLVPERYALTTAGDYEHASPEEQQKFIEQLQDQLSTMMLRRLKKDVVKDMPSKSERILRVEMSALQRHYYKNILTKNFSVLKNKGLSGPGPQISLLNIAMELKKAANHPYLFDGCEEHSDNAEEQLKGIVMSSGKMVLLDKLLHRLKTDGHRVLIFSQMVRLLDILSDYLSMRNYTHQRLDGTVSSDTRRKAIEHFNSEGSQDFVFLLSTRAGGLGINLETADTVIIFDSDWNPQNDLQAMARAHRIGQKSHVSVYRFVSKDTVEEDVLQRAKAKMALEYAVVGQTDTSGFTDDKKKKKGEASSRDQNDPRNMDKEELSAILKYGAQNMFKSDDQQQTQKLAELDLDDILKHAEDHETEAALAVGSSSFGGAEFLQSFSAISDVKADIEWEDIIPLSEREKAEKEKEEEERQKEEQRLAQGRKRAAAQVAPGAYEVDGLAPSPPAGKKGKGSGSKNGSANGAQRKTAAQKSMELKERDIRVLIRGLQKWGDIRLRFEDIVKEARLDDKNKDVLISTSDEVQRICEEAIEKNRQERAARQEAGEVVLPLQKSKAVLVSYRGVANVNADTVVSRIRDLSLLHKELDKVPDPYSWRIPAEHLRPTLNWNNKWGPEDDAMLLVGAWKHGFGNWESIQADPALNLNGKFFLEEDKKAAGKGDAKPAPEPSQAEASQATIDANKLIPNAIHLVRRGDYLLNVLREQQENMKAMQATLRGAKLASATKPKTEAPPPPAPASSSKKRPATPEAANGEAPKKKQKRRPTPTYTDSESSDEECDSMDEAATKEELRPVKSYLKRLRHNEDEDQTREEKVRHLKECLSNIGGRIDQVIATKAANGLDAGKWKKHLWIFTTYFWPREHVSWKKLEAIYSKMAEASRPALKRSPESADVDERDTKRRKVNSGGQNLSGLNGGGSGKGTPKTNGHSVSVKKEPKVNGH</sequence>
<dbReference type="InParanoid" id="A0A165JLC9"/>
<dbReference type="OrthoDB" id="5857104at2759"/>
<keyword evidence="9" id="KW-0804">Transcription</keyword>
<keyword evidence="8" id="KW-0238">DNA-binding</keyword>
<evidence type="ECO:0000256" key="11">
    <source>
        <dbReference type="SAM" id="MobiDB-lite"/>
    </source>
</evidence>
<dbReference type="CDD" id="cd18659">
    <property type="entry name" value="CD2_tandem"/>
    <property type="match status" value="1"/>
</dbReference>
<dbReference type="Proteomes" id="UP000076842">
    <property type="component" value="Unassembled WGS sequence"/>
</dbReference>
<evidence type="ECO:0000256" key="6">
    <source>
        <dbReference type="ARBA" id="ARBA00022840"/>
    </source>
</evidence>
<dbReference type="SMART" id="SM00298">
    <property type="entry name" value="CHROMO"/>
    <property type="match status" value="2"/>
</dbReference>
<feature type="compositionally biased region" description="Basic and acidic residues" evidence="11">
    <location>
        <begin position="1056"/>
        <end position="1074"/>
    </location>
</feature>
<dbReference type="InterPro" id="IPR049730">
    <property type="entry name" value="SNF2/RAD54-like_C"/>
</dbReference>
<dbReference type="InterPro" id="IPR025260">
    <property type="entry name" value="CHD1-like_C"/>
</dbReference>
<dbReference type="InterPro" id="IPR027417">
    <property type="entry name" value="P-loop_NTPase"/>
</dbReference>
<dbReference type="Gene3D" id="3.40.50.10810">
    <property type="entry name" value="Tandem AAA-ATPase domain"/>
    <property type="match status" value="1"/>
</dbReference>
<dbReference type="PANTHER" id="PTHR45623:SF14">
    <property type="entry name" value="CHROMODOMAIN-HELICASE-DNA-BINDING PROTEIN 1"/>
    <property type="match status" value="1"/>
</dbReference>
<keyword evidence="6" id="KW-0067">ATP-binding</keyword>
<evidence type="ECO:0000256" key="5">
    <source>
        <dbReference type="ARBA" id="ARBA00022801"/>
    </source>
</evidence>
<feature type="domain" description="Helicase C-terminal" evidence="14">
    <location>
        <begin position="795"/>
        <end position="946"/>
    </location>
</feature>
<dbReference type="Pfam" id="PF23588">
    <property type="entry name" value="HTH_CHD1_Hrp3"/>
    <property type="match status" value="1"/>
</dbReference>
<feature type="region of interest" description="Disordered" evidence="11">
    <location>
        <begin position="1529"/>
        <end position="1591"/>
    </location>
</feature>
<name>A0A165JLC9_9BASI</name>
<dbReference type="SMART" id="SM01176">
    <property type="entry name" value="DUF4208"/>
    <property type="match status" value="1"/>
</dbReference>
<dbReference type="GO" id="GO:0005524">
    <property type="term" value="F:ATP binding"/>
    <property type="evidence" value="ECO:0007669"/>
    <property type="project" value="UniProtKB-KW"/>
</dbReference>
<dbReference type="GO" id="GO:0003677">
    <property type="term" value="F:DNA binding"/>
    <property type="evidence" value="ECO:0007669"/>
    <property type="project" value="UniProtKB-KW"/>
</dbReference>
<dbReference type="PROSITE" id="PS50013">
    <property type="entry name" value="CHROMO_2"/>
    <property type="match status" value="1"/>
</dbReference>
<evidence type="ECO:0000259" key="13">
    <source>
        <dbReference type="PROSITE" id="PS51192"/>
    </source>
</evidence>
<proteinExistence type="inferred from homology"/>
<evidence type="ECO:0000256" key="4">
    <source>
        <dbReference type="ARBA" id="ARBA00022741"/>
    </source>
</evidence>
<dbReference type="Pfam" id="PF13907">
    <property type="entry name" value="CHD1-like_C"/>
    <property type="match status" value="1"/>
</dbReference>
<dbReference type="Pfam" id="PF00385">
    <property type="entry name" value="Chromo"/>
    <property type="match status" value="1"/>
</dbReference>
<keyword evidence="3" id="KW-0677">Repeat</keyword>
<feature type="region of interest" description="Disordered" evidence="11">
    <location>
        <begin position="944"/>
        <end position="971"/>
    </location>
</feature>
<dbReference type="GO" id="GO:0005634">
    <property type="term" value="C:nucleus"/>
    <property type="evidence" value="ECO:0007669"/>
    <property type="project" value="UniProtKB-SubCell"/>
</dbReference>
<dbReference type="InterPro" id="IPR001650">
    <property type="entry name" value="Helicase_C-like"/>
</dbReference>
<dbReference type="InterPro" id="IPR014001">
    <property type="entry name" value="Helicase_ATP-bd"/>
</dbReference>
<feature type="compositionally biased region" description="Acidic residues" evidence="11">
    <location>
        <begin position="188"/>
        <end position="198"/>
    </location>
</feature>
<dbReference type="PROSITE" id="PS00598">
    <property type="entry name" value="CHROMO_1"/>
    <property type="match status" value="1"/>
</dbReference>
<reference evidence="15 16" key="1">
    <citation type="journal article" date="2016" name="Mol. Biol. Evol.">
        <title>Comparative Genomics of Early-Diverging Mushroom-Forming Fungi Provides Insights into the Origins of Lignocellulose Decay Capabilities.</title>
        <authorList>
            <person name="Nagy L.G."/>
            <person name="Riley R."/>
            <person name="Tritt A."/>
            <person name="Adam C."/>
            <person name="Daum C."/>
            <person name="Floudas D."/>
            <person name="Sun H."/>
            <person name="Yadav J.S."/>
            <person name="Pangilinan J."/>
            <person name="Larsson K.H."/>
            <person name="Matsuura K."/>
            <person name="Barry K."/>
            <person name="Labutti K."/>
            <person name="Kuo R."/>
            <person name="Ohm R.A."/>
            <person name="Bhattacharya S.S."/>
            <person name="Shirouzu T."/>
            <person name="Yoshinaga Y."/>
            <person name="Martin F.M."/>
            <person name="Grigoriev I.V."/>
            <person name="Hibbett D.S."/>
        </authorList>
    </citation>
    <scope>NUCLEOTIDE SEQUENCE [LARGE SCALE GENOMIC DNA]</scope>
    <source>
        <strain evidence="15 16">HHB12733</strain>
    </source>
</reference>
<comment type="similarity">
    <text evidence="2">Belongs to the SNF2/RAD54 helicase family.</text>
</comment>
<dbReference type="PROSITE" id="PS51194">
    <property type="entry name" value="HELICASE_CTER"/>
    <property type="match status" value="1"/>
</dbReference>
<dbReference type="Gene3D" id="3.40.50.300">
    <property type="entry name" value="P-loop containing nucleotide triphosphate hydrolases"/>
    <property type="match status" value="1"/>
</dbReference>
<comment type="subcellular location">
    <subcellularLocation>
        <location evidence="1">Nucleus</location>
    </subcellularLocation>
</comment>
<feature type="compositionally biased region" description="Basic and acidic residues" evidence="11">
    <location>
        <begin position="949"/>
        <end position="971"/>
    </location>
</feature>
<feature type="compositionally biased region" description="Low complexity" evidence="11">
    <location>
        <begin position="1110"/>
        <end position="1119"/>
    </location>
</feature>
<keyword evidence="10" id="KW-0539">Nucleus</keyword>
<keyword evidence="5" id="KW-0378">Hydrolase</keyword>
<evidence type="ECO:0000259" key="12">
    <source>
        <dbReference type="PROSITE" id="PS50013"/>
    </source>
</evidence>
<organism evidence="15 16">
    <name type="scientific">Calocera cornea HHB12733</name>
    <dbReference type="NCBI Taxonomy" id="1353952"/>
    <lineage>
        <taxon>Eukaryota</taxon>
        <taxon>Fungi</taxon>
        <taxon>Dikarya</taxon>
        <taxon>Basidiomycota</taxon>
        <taxon>Agaricomycotina</taxon>
        <taxon>Dacrymycetes</taxon>
        <taxon>Dacrymycetales</taxon>
        <taxon>Dacrymycetaceae</taxon>
        <taxon>Calocera</taxon>
    </lineage>
</organism>
<evidence type="ECO:0000256" key="7">
    <source>
        <dbReference type="ARBA" id="ARBA00023015"/>
    </source>
</evidence>
<dbReference type="GO" id="GO:0003682">
    <property type="term" value="F:chromatin binding"/>
    <property type="evidence" value="ECO:0007669"/>
    <property type="project" value="TreeGrafter"/>
</dbReference>
<dbReference type="InterPro" id="IPR023780">
    <property type="entry name" value="Chromo_domain"/>
</dbReference>
<feature type="compositionally biased region" description="Basic and acidic residues" evidence="11">
    <location>
        <begin position="231"/>
        <end position="246"/>
    </location>
</feature>
<dbReference type="SMART" id="SM00487">
    <property type="entry name" value="DEXDc"/>
    <property type="match status" value="1"/>
</dbReference>
<evidence type="ECO:0000256" key="9">
    <source>
        <dbReference type="ARBA" id="ARBA00023163"/>
    </source>
</evidence>
<dbReference type="InterPro" id="IPR000953">
    <property type="entry name" value="Chromo/chromo_shadow_dom"/>
</dbReference>
<evidence type="ECO:0000256" key="1">
    <source>
        <dbReference type="ARBA" id="ARBA00004123"/>
    </source>
</evidence>
<dbReference type="GO" id="GO:0042393">
    <property type="term" value="F:histone binding"/>
    <property type="evidence" value="ECO:0007669"/>
    <property type="project" value="TreeGrafter"/>
</dbReference>
<feature type="region of interest" description="Disordered" evidence="11">
    <location>
        <begin position="1364"/>
        <end position="1442"/>
    </location>
</feature>
<accession>A0A165JLC9</accession>
<evidence type="ECO:0000313" key="16">
    <source>
        <dbReference type="Proteomes" id="UP000076842"/>
    </source>
</evidence>
<evidence type="ECO:0000256" key="2">
    <source>
        <dbReference type="ARBA" id="ARBA00007025"/>
    </source>
</evidence>
<keyword evidence="4" id="KW-0547">Nucleotide-binding</keyword>
<dbReference type="InterPro" id="IPR016197">
    <property type="entry name" value="Chromo-like_dom_sf"/>
</dbReference>
<dbReference type="PROSITE" id="PS51192">
    <property type="entry name" value="HELICASE_ATP_BIND_1"/>
    <property type="match status" value="1"/>
</dbReference>
<dbReference type="PANTHER" id="PTHR45623">
    <property type="entry name" value="CHROMODOMAIN-HELICASE-DNA-BINDING PROTEIN 3-RELATED-RELATED"/>
    <property type="match status" value="1"/>
</dbReference>
<evidence type="ECO:0000313" key="15">
    <source>
        <dbReference type="EMBL" id="KZT61990.1"/>
    </source>
</evidence>
<feature type="region of interest" description="Disordered" evidence="11">
    <location>
        <begin position="1309"/>
        <end position="1328"/>
    </location>
</feature>
<dbReference type="Pfam" id="PF00271">
    <property type="entry name" value="Helicase_C"/>
    <property type="match status" value="1"/>
</dbReference>
<dbReference type="SUPFAM" id="SSF54160">
    <property type="entry name" value="Chromo domain-like"/>
    <property type="match status" value="2"/>
</dbReference>
<feature type="domain" description="Helicase ATP-binding" evidence="13">
    <location>
        <begin position="490"/>
        <end position="662"/>
    </location>
</feature>
<dbReference type="GO" id="GO:0016887">
    <property type="term" value="F:ATP hydrolysis activity"/>
    <property type="evidence" value="ECO:0007669"/>
    <property type="project" value="TreeGrafter"/>
</dbReference>
<dbReference type="GO" id="GO:0000785">
    <property type="term" value="C:chromatin"/>
    <property type="evidence" value="ECO:0007669"/>
    <property type="project" value="TreeGrafter"/>
</dbReference>
<feature type="compositionally biased region" description="Polar residues" evidence="11">
    <location>
        <begin position="79"/>
        <end position="98"/>
    </location>
</feature>
<keyword evidence="7" id="KW-0805">Transcription regulation</keyword>
<feature type="compositionally biased region" description="Pro residues" evidence="11">
    <location>
        <begin position="9"/>
        <end position="34"/>
    </location>
</feature>
<evidence type="ECO:0008006" key="17">
    <source>
        <dbReference type="Google" id="ProtNLM"/>
    </source>
</evidence>
<dbReference type="EMBL" id="KV423919">
    <property type="protein sequence ID" value="KZT61990.1"/>
    <property type="molecule type" value="Genomic_DNA"/>
</dbReference>
<protein>
    <recommendedName>
        <fullName evidence="17">Transcription regulator</fullName>
    </recommendedName>
</protein>
<dbReference type="SUPFAM" id="SSF52540">
    <property type="entry name" value="P-loop containing nucleoside triphosphate hydrolases"/>
    <property type="match status" value="2"/>
</dbReference>
<dbReference type="Pfam" id="PF00176">
    <property type="entry name" value="SNF2-rel_dom"/>
    <property type="match status" value="1"/>
</dbReference>
<dbReference type="InterPro" id="IPR038718">
    <property type="entry name" value="SNF2-like_sf"/>
</dbReference>
<feature type="compositionally biased region" description="Basic and acidic residues" evidence="11">
    <location>
        <begin position="1582"/>
        <end position="1591"/>
    </location>
</feature>
<dbReference type="Gene3D" id="2.40.50.40">
    <property type="match status" value="2"/>
</dbReference>
<dbReference type="InterPro" id="IPR056302">
    <property type="entry name" value="CHD1-2/Hrp3_HTH"/>
</dbReference>
<dbReference type="Gene3D" id="1.10.10.60">
    <property type="entry name" value="Homeodomain-like"/>
    <property type="match status" value="1"/>
</dbReference>
<dbReference type="GO" id="GO:0034728">
    <property type="term" value="P:nucleosome organization"/>
    <property type="evidence" value="ECO:0007669"/>
    <property type="project" value="TreeGrafter"/>
</dbReference>
<dbReference type="InterPro" id="IPR009057">
    <property type="entry name" value="Homeodomain-like_sf"/>
</dbReference>
<feature type="compositionally biased region" description="Low complexity" evidence="11">
    <location>
        <begin position="35"/>
        <end position="60"/>
    </location>
</feature>
<feature type="domain" description="Chromo" evidence="12">
    <location>
        <begin position="387"/>
        <end position="437"/>
    </location>
</feature>
<evidence type="ECO:0000256" key="8">
    <source>
        <dbReference type="ARBA" id="ARBA00023125"/>
    </source>
</evidence>
<dbReference type="SUPFAM" id="SSF46689">
    <property type="entry name" value="Homeodomain-like"/>
    <property type="match status" value="1"/>
</dbReference>
<feature type="region of interest" description="Disordered" evidence="11">
    <location>
        <begin position="1056"/>
        <end position="1128"/>
    </location>
</feature>
<feature type="region of interest" description="Disordered" evidence="11">
    <location>
        <begin position="1"/>
        <end position="274"/>
    </location>
</feature>
<feature type="compositionally biased region" description="Polar residues" evidence="11">
    <location>
        <begin position="171"/>
        <end position="181"/>
    </location>
</feature>
<evidence type="ECO:0000259" key="14">
    <source>
        <dbReference type="PROSITE" id="PS51194"/>
    </source>
</evidence>
<dbReference type="Gene3D" id="6.10.140.1440">
    <property type="match status" value="1"/>
</dbReference>
<feature type="compositionally biased region" description="Acidic residues" evidence="11">
    <location>
        <begin position="1424"/>
        <end position="1434"/>
    </location>
</feature>